<keyword evidence="8" id="KW-1185">Reference proteome</keyword>
<dbReference type="PROSITE" id="PS50928">
    <property type="entry name" value="ABC_TM1"/>
    <property type="match status" value="1"/>
</dbReference>
<keyword evidence="5" id="KW-0813">Transport</keyword>
<comment type="similarity">
    <text evidence="5">Belongs to the binding-protein-dependent transport system permease family.</text>
</comment>
<evidence type="ECO:0000313" key="7">
    <source>
        <dbReference type="EMBL" id="QUI20972.1"/>
    </source>
</evidence>
<dbReference type="CDD" id="cd06261">
    <property type="entry name" value="TM_PBP2"/>
    <property type="match status" value="1"/>
</dbReference>
<evidence type="ECO:0000313" key="8">
    <source>
        <dbReference type="Proteomes" id="UP000683246"/>
    </source>
</evidence>
<reference evidence="7" key="1">
    <citation type="submission" date="2020-07" db="EMBL/GenBank/DDBJ databases">
        <title>Vallitalea pronyensis genome.</title>
        <authorList>
            <person name="Postec A."/>
        </authorList>
    </citation>
    <scope>NUCLEOTIDE SEQUENCE</scope>
    <source>
        <strain evidence="7">FatNI3</strain>
    </source>
</reference>
<dbReference type="GO" id="GO:0005886">
    <property type="term" value="C:plasma membrane"/>
    <property type="evidence" value="ECO:0007669"/>
    <property type="project" value="UniProtKB-SubCell"/>
</dbReference>
<comment type="subcellular location">
    <subcellularLocation>
        <location evidence="5">Cell membrane</location>
        <topology evidence="5">Multi-pass membrane protein</topology>
    </subcellularLocation>
    <subcellularLocation>
        <location evidence="1">Membrane</location>
        <topology evidence="1">Multi-pass membrane protein</topology>
    </subcellularLocation>
</comment>
<evidence type="ECO:0000256" key="4">
    <source>
        <dbReference type="ARBA" id="ARBA00023136"/>
    </source>
</evidence>
<dbReference type="KEGG" id="vpy:HZI73_01080"/>
<evidence type="ECO:0000256" key="3">
    <source>
        <dbReference type="ARBA" id="ARBA00022989"/>
    </source>
</evidence>
<evidence type="ECO:0000256" key="1">
    <source>
        <dbReference type="ARBA" id="ARBA00004141"/>
    </source>
</evidence>
<dbReference type="AlphaFoldDB" id="A0A8J8MFS0"/>
<feature type="domain" description="ABC transmembrane type-1" evidence="6">
    <location>
        <begin position="76"/>
        <end position="293"/>
    </location>
</feature>
<dbReference type="RefSeq" id="WP_212696431.1">
    <property type="nucleotide sequence ID" value="NZ_CP058649.1"/>
</dbReference>
<dbReference type="EMBL" id="CP058649">
    <property type="protein sequence ID" value="QUI20972.1"/>
    <property type="molecule type" value="Genomic_DNA"/>
</dbReference>
<protein>
    <submittedName>
        <fullName evidence="7">Sugar ABC transporter permease</fullName>
    </submittedName>
</protein>
<feature type="transmembrane region" description="Helical" evidence="5">
    <location>
        <begin position="274"/>
        <end position="296"/>
    </location>
</feature>
<dbReference type="SUPFAM" id="SSF161098">
    <property type="entry name" value="MetI-like"/>
    <property type="match status" value="1"/>
</dbReference>
<evidence type="ECO:0000256" key="2">
    <source>
        <dbReference type="ARBA" id="ARBA00022692"/>
    </source>
</evidence>
<accession>A0A8J8MFS0</accession>
<feature type="transmembrane region" description="Helical" evidence="5">
    <location>
        <begin position="116"/>
        <end position="136"/>
    </location>
</feature>
<dbReference type="Pfam" id="PF00528">
    <property type="entry name" value="BPD_transp_1"/>
    <property type="match status" value="1"/>
</dbReference>
<feature type="transmembrane region" description="Helical" evidence="5">
    <location>
        <begin position="218"/>
        <end position="235"/>
    </location>
</feature>
<keyword evidence="4 5" id="KW-0472">Membrane</keyword>
<dbReference type="GO" id="GO:0055085">
    <property type="term" value="P:transmembrane transport"/>
    <property type="evidence" value="ECO:0007669"/>
    <property type="project" value="InterPro"/>
</dbReference>
<organism evidence="7 8">
    <name type="scientific">Vallitalea pronyensis</name>
    <dbReference type="NCBI Taxonomy" id="1348613"/>
    <lineage>
        <taxon>Bacteria</taxon>
        <taxon>Bacillati</taxon>
        <taxon>Bacillota</taxon>
        <taxon>Clostridia</taxon>
        <taxon>Lachnospirales</taxon>
        <taxon>Vallitaleaceae</taxon>
        <taxon>Vallitalea</taxon>
    </lineage>
</organism>
<name>A0A8J8MFS0_9FIRM</name>
<gene>
    <name evidence="7" type="ORF">HZI73_01080</name>
</gene>
<dbReference type="PANTHER" id="PTHR43496">
    <property type="entry name" value="PROTEIN LPLB"/>
    <property type="match status" value="1"/>
</dbReference>
<sequence length="306" mass="34809">MMKQHTWVKRLKRQKQRQLMVLPGIIWLIVFCYIPIFWLVIAFKEYDITKSALEAPWVGLKYFKEFLSDERFYTMLKNTVGIGFYKLIVAFPIPIIFALFLNEIKGTKFKKFVQTASYLPHFIAWPILGGIILSWLGKTGIINHVMITLGLQDTPIYYIAKAEYFWRIAVISDVWKELGWNAIIYIAAIAGVNPVLYEAADIDGAGRFKKMWHITIQSIRPTIAILFILAVGNLLNGSNFEQIFVLRNNMNLDASEIVDLYIYNIGIGAGRFSYASAVSLLKAAASLILVLGANLVTKKLTKESIL</sequence>
<feature type="transmembrane region" description="Helical" evidence="5">
    <location>
        <begin position="82"/>
        <end position="104"/>
    </location>
</feature>
<evidence type="ECO:0000256" key="5">
    <source>
        <dbReference type="RuleBase" id="RU363032"/>
    </source>
</evidence>
<dbReference type="PANTHER" id="PTHR43496:SF1">
    <property type="entry name" value="POLYGALACTURONAN_RHAMNOGALACTURONAN TRANSPORT SYSTEM PERMEASE PROTEIN YTEP"/>
    <property type="match status" value="1"/>
</dbReference>
<dbReference type="Gene3D" id="1.10.3720.10">
    <property type="entry name" value="MetI-like"/>
    <property type="match status" value="1"/>
</dbReference>
<feature type="transmembrane region" description="Helical" evidence="5">
    <location>
        <begin position="178"/>
        <end position="197"/>
    </location>
</feature>
<proteinExistence type="inferred from homology"/>
<keyword evidence="3 5" id="KW-1133">Transmembrane helix</keyword>
<dbReference type="InterPro" id="IPR035906">
    <property type="entry name" value="MetI-like_sf"/>
</dbReference>
<dbReference type="Proteomes" id="UP000683246">
    <property type="component" value="Chromosome"/>
</dbReference>
<keyword evidence="2 5" id="KW-0812">Transmembrane</keyword>
<evidence type="ECO:0000259" key="6">
    <source>
        <dbReference type="PROSITE" id="PS50928"/>
    </source>
</evidence>
<feature type="transmembrane region" description="Helical" evidence="5">
    <location>
        <begin position="21"/>
        <end position="43"/>
    </location>
</feature>
<dbReference type="InterPro" id="IPR000515">
    <property type="entry name" value="MetI-like"/>
</dbReference>